<dbReference type="AlphaFoldDB" id="A0A0F9UMY6"/>
<gene>
    <name evidence="1" type="ORF">LCGC14_0187870</name>
</gene>
<comment type="caution">
    <text evidence="1">The sequence shown here is derived from an EMBL/GenBank/DDBJ whole genome shotgun (WGS) entry which is preliminary data.</text>
</comment>
<reference evidence="1" key="1">
    <citation type="journal article" date="2015" name="Nature">
        <title>Complex archaea that bridge the gap between prokaryotes and eukaryotes.</title>
        <authorList>
            <person name="Spang A."/>
            <person name="Saw J.H."/>
            <person name="Jorgensen S.L."/>
            <person name="Zaremba-Niedzwiedzka K."/>
            <person name="Martijn J."/>
            <person name="Lind A.E."/>
            <person name="van Eijk R."/>
            <person name="Schleper C."/>
            <person name="Guy L."/>
            <person name="Ettema T.J."/>
        </authorList>
    </citation>
    <scope>NUCLEOTIDE SEQUENCE</scope>
</reference>
<evidence type="ECO:0000313" key="1">
    <source>
        <dbReference type="EMBL" id="KKN94440.1"/>
    </source>
</evidence>
<proteinExistence type="predicted"/>
<protein>
    <submittedName>
        <fullName evidence="1">Uncharacterized protein</fullName>
    </submittedName>
</protein>
<dbReference type="EMBL" id="LAZR01000078">
    <property type="protein sequence ID" value="KKN94440.1"/>
    <property type="molecule type" value="Genomic_DNA"/>
</dbReference>
<sequence length="174" mass="19603">MGLDYHNLDDVTRGRMTDEIEYGGHYDSPRLTQDGKAQWQDLLRTAADQHDDDWLAAELLRRQLFNDSENYTRNGITRSRTVNAPQSAAMLAEGEFNRFYLRGLCRRAMDEGKTHLTIYRAKAVREERPESAAKIGTQVAVEPLLNALRNSDFVAFNEAFGVSNGPNSGLSAHL</sequence>
<name>A0A0F9UMY6_9ZZZZ</name>
<accession>A0A0F9UMY6</accession>
<organism evidence="1">
    <name type="scientific">marine sediment metagenome</name>
    <dbReference type="NCBI Taxonomy" id="412755"/>
    <lineage>
        <taxon>unclassified sequences</taxon>
        <taxon>metagenomes</taxon>
        <taxon>ecological metagenomes</taxon>
    </lineage>
</organism>